<evidence type="ECO:0000256" key="4">
    <source>
        <dbReference type="ARBA" id="ARBA00023136"/>
    </source>
</evidence>
<dbReference type="Proteomes" id="UP001297600">
    <property type="component" value="Unassembled WGS sequence"/>
</dbReference>
<evidence type="ECO:0000259" key="8">
    <source>
        <dbReference type="Pfam" id="PF00501"/>
    </source>
</evidence>
<protein>
    <recommendedName>
        <fullName evidence="6">Long-chain-fatty-acid--CoA ligase</fullName>
        <ecNumber evidence="5">6.2.1.3</ecNumber>
    </recommendedName>
    <alternativeName>
        <fullName evidence="7">Long-chain acyl-CoA synthetase</fullName>
    </alternativeName>
</protein>
<dbReference type="InterPro" id="IPR045851">
    <property type="entry name" value="AMP-bd_C_sf"/>
</dbReference>
<dbReference type="Gene3D" id="3.30.300.30">
    <property type="match status" value="1"/>
</dbReference>
<evidence type="ECO:0000256" key="5">
    <source>
        <dbReference type="ARBA" id="ARBA00026121"/>
    </source>
</evidence>
<feature type="domain" description="AMP-dependent synthetase/ligase" evidence="8">
    <location>
        <begin position="31"/>
        <end position="426"/>
    </location>
</feature>
<dbReference type="Pfam" id="PF13193">
    <property type="entry name" value="AMP-binding_C"/>
    <property type="match status" value="1"/>
</dbReference>
<dbReference type="RefSeq" id="WP_237977972.1">
    <property type="nucleotide sequence ID" value="NZ_JAKNCT010000002.1"/>
</dbReference>
<evidence type="ECO:0000259" key="9">
    <source>
        <dbReference type="Pfam" id="PF13193"/>
    </source>
</evidence>
<evidence type="ECO:0000313" key="10">
    <source>
        <dbReference type="EMBL" id="MCG5030320.1"/>
    </source>
</evidence>
<dbReference type="PANTHER" id="PTHR43767:SF8">
    <property type="entry name" value="LONG-CHAIN-FATTY-ACID--COA LIGASE"/>
    <property type="match status" value="1"/>
</dbReference>
<keyword evidence="3" id="KW-0436">Ligase</keyword>
<keyword evidence="4" id="KW-0472">Membrane</keyword>
<dbReference type="CDD" id="cd05936">
    <property type="entry name" value="FC-FACS_FadD_like"/>
    <property type="match status" value="1"/>
</dbReference>
<dbReference type="EMBL" id="JAKNCT010000002">
    <property type="protein sequence ID" value="MCG5030320.1"/>
    <property type="molecule type" value="Genomic_DNA"/>
</dbReference>
<evidence type="ECO:0000256" key="1">
    <source>
        <dbReference type="ARBA" id="ARBA00004170"/>
    </source>
</evidence>
<keyword evidence="11" id="KW-1185">Reference proteome</keyword>
<dbReference type="PROSITE" id="PS00455">
    <property type="entry name" value="AMP_BINDING"/>
    <property type="match status" value="1"/>
</dbReference>
<proteinExistence type="predicted"/>
<accession>A0ABS9MNY5</accession>
<organism evidence="10 11">
    <name type="scientific">Mesosutterella porci</name>
    <dbReference type="NCBI Taxonomy" id="2915351"/>
    <lineage>
        <taxon>Bacteria</taxon>
        <taxon>Pseudomonadati</taxon>
        <taxon>Pseudomonadota</taxon>
        <taxon>Betaproteobacteria</taxon>
        <taxon>Burkholderiales</taxon>
        <taxon>Sutterellaceae</taxon>
        <taxon>Mesosutterella</taxon>
    </lineage>
</organism>
<dbReference type="InterPro" id="IPR025110">
    <property type="entry name" value="AMP-bd_C"/>
</dbReference>
<comment type="pathway">
    <text evidence="2">Lipid metabolism; fatty acid beta-oxidation.</text>
</comment>
<reference evidence="10 11" key="1">
    <citation type="submission" date="2022-02" db="EMBL/GenBank/DDBJ databases">
        <title>Mesosutterella porci, a novel member of the family Sutterellaceae from pig feces.</title>
        <authorList>
            <person name="Wylensek D."/>
            <person name="Clavel T."/>
        </authorList>
    </citation>
    <scope>NUCLEOTIDE SEQUENCE [LARGE SCALE GENOMIC DNA]</scope>
    <source>
        <strain evidence="11">oilRF-744-wt-GAM-9</strain>
    </source>
</reference>
<evidence type="ECO:0000256" key="7">
    <source>
        <dbReference type="ARBA" id="ARBA00042773"/>
    </source>
</evidence>
<comment type="subcellular location">
    <subcellularLocation>
        <location evidence="1">Membrane</location>
        <topology evidence="1">Peripheral membrane protein</topology>
    </subcellularLocation>
</comment>
<name>A0ABS9MNY5_9BURK</name>
<dbReference type="InterPro" id="IPR020845">
    <property type="entry name" value="AMP-binding_CS"/>
</dbReference>
<dbReference type="InterPro" id="IPR042099">
    <property type="entry name" value="ANL_N_sf"/>
</dbReference>
<dbReference type="EC" id="6.2.1.3" evidence="5"/>
<evidence type="ECO:0000256" key="2">
    <source>
        <dbReference type="ARBA" id="ARBA00005005"/>
    </source>
</evidence>
<dbReference type="InterPro" id="IPR000873">
    <property type="entry name" value="AMP-dep_synth/lig_dom"/>
</dbReference>
<gene>
    <name evidence="10" type="ORF">MAF45_02480</name>
</gene>
<evidence type="ECO:0000256" key="6">
    <source>
        <dbReference type="ARBA" id="ARBA00039545"/>
    </source>
</evidence>
<feature type="domain" description="AMP-binding enzyme C-terminal" evidence="9">
    <location>
        <begin position="476"/>
        <end position="550"/>
    </location>
</feature>
<dbReference type="Gene3D" id="3.40.50.12780">
    <property type="entry name" value="N-terminal domain of ligase-like"/>
    <property type="match status" value="1"/>
</dbReference>
<dbReference type="Pfam" id="PF00501">
    <property type="entry name" value="AMP-binding"/>
    <property type="match status" value="1"/>
</dbReference>
<evidence type="ECO:0000256" key="3">
    <source>
        <dbReference type="ARBA" id="ARBA00022598"/>
    </source>
</evidence>
<dbReference type="PANTHER" id="PTHR43767">
    <property type="entry name" value="LONG-CHAIN-FATTY-ACID--COA LIGASE"/>
    <property type="match status" value="1"/>
</dbReference>
<dbReference type="InterPro" id="IPR050237">
    <property type="entry name" value="ATP-dep_AMP-bd_enzyme"/>
</dbReference>
<dbReference type="SUPFAM" id="SSF56801">
    <property type="entry name" value="Acetyl-CoA synthetase-like"/>
    <property type="match status" value="1"/>
</dbReference>
<evidence type="ECO:0000313" key="11">
    <source>
        <dbReference type="Proteomes" id="UP001297600"/>
    </source>
</evidence>
<comment type="caution">
    <text evidence="10">The sequence shown here is derived from an EMBL/GenBank/DDBJ whole genome shotgun (WGS) entry which is preliminary data.</text>
</comment>
<sequence>MPTYPWIAHYEKGIPAEIDPDFCPSIPALLDDVARRFGDHTAFVSMGQKLSFRQVSDCASDLAGYLQSARGLKPGDRVAIMMPNILQYPVSLFGVLKAGFIAVNVNPLYTARELHNQLLDCGASAVIIAENFGRTLEKALPGTGVRLVISTGIADLFGFMKRTIVNFALRHVKKMIPEFSIEGLVPFRSALAEGRSRGFRPVAVKNTDVALLQYTGGTTGISKGAMLTHRNVLANVEQTGRWISQTFQIGKERALTALPLYHIFSFTATLCFLKRASAQLLIANPRDINNVIDAFEKWKPTAFPGVNSLFNALLNSERFRGLDFSQLKMTVGGGAQVQRPVAEKWKKVTGHTILEAYGLTEASPGICGNLPDSPWDGSVGFPLPSTVISIRNDRFEDLGVCADPAQIEAHTGEICAKGPQVMKGYWNQPEETARVLQDGWLHTGDIGWMDKDGRVTITDRKKDLIIVSGYNVYPNEVETVIAANPKVLEVGVVGEKSKTSDETIKAVIVKKDPSLTVQEIRSWCRERLTGYKRPRKIVFVESLPKSPVGKILRRELRSL</sequence>